<sequence length="108" mass="11932">MAIVSCPFCGHKISDKAAQCSKCSSDLTNLTPEKMASLARSKALDKSQSLVNHSMLALLMFLSGFGLMYWWDPEPGGIQQMLAGACIGIGFCWYIITRIRIMLAKRKK</sequence>
<evidence type="ECO:0000256" key="1">
    <source>
        <dbReference type="SAM" id="Phobius"/>
    </source>
</evidence>
<accession>A0ABU8C7D9</accession>
<comment type="caution">
    <text evidence="2">The sequence shown here is derived from an EMBL/GenBank/DDBJ whole genome shotgun (WGS) entry which is preliminary data.</text>
</comment>
<evidence type="ECO:0000313" key="2">
    <source>
        <dbReference type="EMBL" id="MEH8017729.1"/>
    </source>
</evidence>
<name>A0ABU8C7D9_9GAMM</name>
<evidence type="ECO:0000313" key="3">
    <source>
        <dbReference type="Proteomes" id="UP001375382"/>
    </source>
</evidence>
<keyword evidence="1" id="KW-0812">Transmembrane</keyword>
<proteinExistence type="predicted"/>
<dbReference type="EMBL" id="JALAAR010000008">
    <property type="protein sequence ID" value="MEH8017729.1"/>
    <property type="molecule type" value="Genomic_DNA"/>
</dbReference>
<dbReference type="RefSeq" id="WP_335736140.1">
    <property type="nucleotide sequence ID" value="NZ_JALAAR010000008.1"/>
</dbReference>
<feature type="transmembrane region" description="Helical" evidence="1">
    <location>
        <begin position="77"/>
        <end position="96"/>
    </location>
</feature>
<feature type="transmembrane region" description="Helical" evidence="1">
    <location>
        <begin position="50"/>
        <end position="71"/>
    </location>
</feature>
<keyword evidence="3" id="KW-1185">Reference proteome</keyword>
<dbReference type="Proteomes" id="UP001375382">
    <property type="component" value="Unassembled WGS sequence"/>
</dbReference>
<organism evidence="2 3">
    <name type="scientific">Rheinheimera muenzenbergensis</name>
    <dbReference type="NCBI Taxonomy" id="1193628"/>
    <lineage>
        <taxon>Bacteria</taxon>
        <taxon>Pseudomonadati</taxon>
        <taxon>Pseudomonadota</taxon>
        <taxon>Gammaproteobacteria</taxon>
        <taxon>Chromatiales</taxon>
        <taxon>Chromatiaceae</taxon>
        <taxon>Rheinheimera</taxon>
    </lineage>
</organism>
<protein>
    <submittedName>
        <fullName evidence="2">Zinc ribbon domain-containing protein</fullName>
    </submittedName>
</protein>
<keyword evidence="1" id="KW-1133">Transmembrane helix</keyword>
<keyword evidence="1" id="KW-0472">Membrane</keyword>
<gene>
    <name evidence="2" type="ORF">MN202_10820</name>
</gene>
<reference evidence="2 3" key="1">
    <citation type="journal article" date="2023" name="Ecotoxicol. Environ. Saf.">
        <title>Mercury remediation potential of mercury-resistant strain Rheinheimera metallidurans sp. nov. isolated from a municipal waste dumping site.</title>
        <authorList>
            <person name="Yadav V."/>
            <person name="Manjhi A."/>
            <person name="Vadakedath N."/>
        </authorList>
    </citation>
    <scope>NUCLEOTIDE SEQUENCE [LARGE SCALE GENOMIC DNA]</scope>
    <source>
        <strain evidence="2 3">E-49</strain>
    </source>
</reference>